<reference evidence="3" key="1">
    <citation type="journal article" date="2014" name="Genome Announc.">
        <title>Genome sequence of the yeast Cyberlindnera fabianii (Hansenula fabianii).</title>
        <authorList>
            <person name="Freel K.C."/>
            <person name="Sarilar V."/>
            <person name="Neuveglise C."/>
            <person name="Devillers H."/>
            <person name="Friedrich A."/>
            <person name="Schacherer J."/>
        </authorList>
    </citation>
    <scope>NUCLEOTIDE SEQUENCE</scope>
    <source>
        <strain evidence="3">YJS4271</strain>
    </source>
</reference>
<dbReference type="EMBL" id="LK052903">
    <property type="protein sequence ID" value="CDR45441.1"/>
    <property type="molecule type" value="Genomic_DNA"/>
</dbReference>
<evidence type="ECO:0000259" key="2">
    <source>
        <dbReference type="PROSITE" id="PS50033"/>
    </source>
</evidence>
<keyword evidence="5" id="KW-1185">Reference proteome</keyword>
<feature type="region of interest" description="Disordered" evidence="1">
    <location>
        <begin position="538"/>
        <end position="571"/>
    </location>
</feature>
<protein>
    <submittedName>
        <fullName evidence="3">CYFA0S18e01772g1_1</fullName>
    </submittedName>
    <submittedName>
        <fullName evidence="4">UBX domain-containing protein 7</fullName>
    </submittedName>
</protein>
<feature type="compositionally biased region" description="Polar residues" evidence="1">
    <location>
        <begin position="469"/>
        <end position="486"/>
    </location>
</feature>
<dbReference type="AlphaFoldDB" id="A0A061B655"/>
<gene>
    <name evidence="4" type="ORF">BON22_1103</name>
    <name evidence="3" type="ORF">CYFA0S_18e01772g</name>
</gene>
<dbReference type="PANTHER" id="PTHR46424:SF1">
    <property type="entry name" value="UBX DOMAIN-CONTAINING PROTEIN 4"/>
    <property type="match status" value="1"/>
</dbReference>
<feature type="region of interest" description="Disordered" evidence="1">
    <location>
        <begin position="469"/>
        <end position="522"/>
    </location>
</feature>
<feature type="compositionally biased region" description="Low complexity" evidence="1">
    <location>
        <begin position="142"/>
        <end position="184"/>
    </location>
</feature>
<evidence type="ECO:0000256" key="1">
    <source>
        <dbReference type="SAM" id="MobiDB-lite"/>
    </source>
</evidence>
<dbReference type="GO" id="GO:0036503">
    <property type="term" value="P:ERAD pathway"/>
    <property type="evidence" value="ECO:0007669"/>
    <property type="project" value="TreeGrafter"/>
</dbReference>
<feature type="region of interest" description="Disordered" evidence="1">
    <location>
        <begin position="386"/>
        <end position="449"/>
    </location>
</feature>
<dbReference type="Pfam" id="PF23187">
    <property type="entry name" value="UBX7_N"/>
    <property type="match status" value="1"/>
</dbReference>
<evidence type="ECO:0000313" key="4">
    <source>
        <dbReference type="EMBL" id="ONH68714.1"/>
    </source>
</evidence>
<dbReference type="OrthoDB" id="3980783at2759"/>
<dbReference type="CDD" id="cd01767">
    <property type="entry name" value="UBX"/>
    <property type="match status" value="1"/>
</dbReference>
<evidence type="ECO:0000313" key="3">
    <source>
        <dbReference type="EMBL" id="CDR45441.1"/>
    </source>
</evidence>
<feature type="compositionally biased region" description="Polar residues" evidence="1">
    <location>
        <begin position="129"/>
        <end position="141"/>
    </location>
</feature>
<dbReference type="OMA" id="LFHRNVP"/>
<feature type="region of interest" description="Disordered" evidence="1">
    <location>
        <begin position="122"/>
        <end position="254"/>
    </location>
</feature>
<reference evidence="4" key="3">
    <citation type="submission" date="2017-01" db="EMBL/GenBank/DDBJ databases">
        <authorList>
            <person name="Mah S.A."/>
            <person name="Swanson W.J."/>
            <person name="Moy G.W."/>
            <person name="Vacquier V.D."/>
        </authorList>
    </citation>
    <scope>NUCLEOTIDE SEQUENCE [LARGE SCALE GENOMIC DNA]</scope>
    <source>
        <strain evidence="4">65</strain>
    </source>
</reference>
<dbReference type="EMBL" id="MPUK01000002">
    <property type="protein sequence ID" value="ONH68714.1"/>
    <property type="molecule type" value="Genomic_DNA"/>
</dbReference>
<dbReference type="SUPFAM" id="SSF54236">
    <property type="entry name" value="Ubiquitin-like"/>
    <property type="match status" value="1"/>
</dbReference>
<feature type="compositionally biased region" description="Basic and acidic residues" evidence="1">
    <location>
        <begin position="187"/>
        <end position="248"/>
    </location>
</feature>
<dbReference type="Gene3D" id="3.10.20.90">
    <property type="entry name" value="Phosphatidylinositol 3-kinase Catalytic Subunit, Chain A, domain 1"/>
    <property type="match status" value="1"/>
</dbReference>
<dbReference type="SMART" id="SM00166">
    <property type="entry name" value="UBX"/>
    <property type="match status" value="1"/>
</dbReference>
<dbReference type="Proteomes" id="UP000189513">
    <property type="component" value="Unassembled WGS sequence"/>
</dbReference>
<organism evidence="3">
    <name type="scientific">Cyberlindnera fabianii</name>
    <name type="common">Yeast</name>
    <name type="synonym">Hansenula fabianii</name>
    <dbReference type="NCBI Taxonomy" id="36022"/>
    <lineage>
        <taxon>Eukaryota</taxon>
        <taxon>Fungi</taxon>
        <taxon>Dikarya</taxon>
        <taxon>Ascomycota</taxon>
        <taxon>Saccharomycotina</taxon>
        <taxon>Saccharomycetes</taxon>
        <taxon>Phaffomycetales</taxon>
        <taxon>Phaffomycetaceae</taxon>
        <taxon>Cyberlindnera</taxon>
    </lineage>
</organism>
<dbReference type="Pfam" id="PF00789">
    <property type="entry name" value="UBX"/>
    <property type="match status" value="1"/>
</dbReference>
<accession>A0A061B655</accession>
<feature type="compositionally biased region" description="Polar residues" evidence="1">
    <location>
        <begin position="501"/>
        <end position="522"/>
    </location>
</feature>
<dbReference type="InterPro" id="IPR001012">
    <property type="entry name" value="UBX_dom"/>
</dbReference>
<feature type="domain" description="UBX" evidence="2">
    <location>
        <begin position="273"/>
        <end position="351"/>
    </location>
</feature>
<dbReference type="PANTHER" id="PTHR46424">
    <property type="entry name" value="UBX DOMAIN-CONTAINING PROTEIN 4"/>
    <property type="match status" value="1"/>
</dbReference>
<name>A0A061B655_CYBFA</name>
<reference evidence="5" key="2">
    <citation type="journal article" date="2017" name="Genome Announc.">
        <title>Genome sequences of Cyberlindnera fabianii 65, Pichia kudriavzevii 129, and Saccharomyces cerevisiae 131 isolated from fermented masau fruits in Zimbabwe.</title>
        <authorList>
            <person name="van Rijswijck I.M.H."/>
            <person name="Derks M.F.L."/>
            <person name="Abee T."/>
            <person name="de Ridder D."/>
            <person name="Smid E.J."/>
        </authorList>
    </citation>
    <scope>NUCLEOTIDE SEQUENCE [LARGE SCALE GENOMIC DNA]</scope>
    <source>
        <strain evidence="5">65</strain>
    </source>
</reference>
<feature type="compositionally biased region" description="Basic and acidic residues" evidence="1">
    <location>
        <begin position="562"/>
        <end position="571"/>
    </location>
</feature>
<dbReference type="GO" id="GO:0005783">
    <property type="term" value="C:endoplasmic reticulum"/>
    <property type="evidence" value="ECO:0007669"/>
    <property type="project" value="TreeGrafter"/>
</dbReference>
<dbReference type="STRING" id="36022.A0A061B655"/>
<sequence>MSAEEPVGTEPALDMTTVFLTSVQTAVGTSMTAGKPLIVYISEPSSDSAWISSVMSGATLALIKDKAVALRLTKETPECQMFEQVFPNTQAPSVFIVRFQVVLDIIHGNVTQDEFHERISKVLDPPQSQPQVPLSTVPTTIPQSQSPHPSASPQQPTSTPSPSLNSNQLPPSASASASASQQSAVSEPRKTLKEQSAEIAAKKYKEEQMRLKQTQREERERIRRLVKADQEERKAQERQRRMSHKGDETTGNTQGVGEISVEQLRENIKKNKLEVDSCALSIRLLDGHSLQHVFKATEKLTDVRTWIDANRSDGSTPYAFHRMIPRVTYEASDEEKTLTQLELTPRSALILKPFNSYTEAYTHASASQGGIISRVWGGISSFWSQAPQNNPTSSSSSSTISDKQQQDGSHRVTYQDEHQNQYEHQHHEHEHERHTPIFPAQSPQSSFYASPLLGPEAVFGIELNRQPSHLSINDTSRGGGNQTPRSRTPGVGEHPAVLSRMGSTVGESSSGLPVSLSRTGSNIRTLDSPRLEEDRVLYNGNQTNLEDDANSNDQDKRKKKINSLDHMENQE</sequence>
<proteinExistence type="predicted"/>
<feature type="compositionally biased region" description="Basic and acidic residues" evidence="1">
    <location>
        <begin position="404"/>
        <end position="435"/>
    </location>
</feature>
<feature type="compositionally biased region" description="Low complexity" evidence="1">
    <location>
        <begin position="386"/>
        <end position="403"/>
    </location>
</feature>
<evidence type="ECO:0000313" key="5">
    <source>
        <dbReference type="Proteomes" id="UP000189513"/>
    </source>
</evidence>
<dbReference type="PROSITE" id="PS50033">
    <property type="entry name" value="UBX"/>
    <property type="match status" value="1"/>
</dbReference>
<dbReference type="VEuPathDB" id="FungiDB:BON22_1103"/>
<dbReference type="InterPro" id="IPR029071">
    <property type="entry name" value="Ubiquitin-like_domsf"/>
</dbReference>